<dbReference type="GO" id="GO:0008817">
    <property type="term" value="F:corrinoid adenosyltransferase activity"/>
    <property type="evidence" value="ECO:0007669"/>
    <property type="project" value="UniProtKB-EC"/>
</dbReference>
<dbReference type="PANTHER" id="PTHR12213:SF0">
    <property type="entry name" value="CORRINOID ADENOSYLTRANSFERASE MMAB"/>
    <property type="match status" value="1"/>
</dbReference>
<dbReference type="Pfam" id="PF01923">
    <property type="entry name" value="Cob_adeno_trans"/>
    <property type="match status" value="1"/>
</dbReference>
<dbReference type="InterPro" id="IPR016030">
    <property type="entry name" value="CblAdoTrfase-like"/>
</dbReference>
<evidence type="ECO:0000313" key="17">
    <source>
        <dbReference type="Proteomes" id="UP001056336"/>
    </source>
</evidence>
<evidence type="ECO:0000256" key="9">
    <source>
        <dbReference type="ARBA" id="ARBA00031529"/>
    </source>
</evidence>
<evidence type="ECO:0000256" key="1">
    <source>
        <dbReference type="ARBA" id="ARBA00005121"/>
    </source>
</evidence>
<gene>
    <name evidence="16" type="ORF">M6D93_07675</name>
</gene>
<accession>A0ABY4R330</accession>
<keyword evidence="5 14" id="KW-0169">Cobalamin biosynthesis</keyword>
<evidence type="ECO:0000256" key="3">
    <source>
        <dbReference type="ARBA" id="ARBA00012454"/>
    </source>
</evidence>
<comment type="catalytic activity">
    <reaction evidence="12 14">
        <text>2 cob(II)yrinate a,c diamide + reduced [electron-transfer flavoprotein] + 2 ATP = 2 adenosylcob(III)yrinate a,c-diamide + 2 triphosphate + oxidized [electron-transfer flavoprotein] + 3 H(+)</text>
        <dbReference type="Rhea" id="RHEA:11528"/>
        <dbReference type="Rhea" id="RHEA-COMP:10685"/>
        <dbReference type="Rhea" id="RHEA-COMP:10686"/>
        <dbReference type="ChEBI" id="CHEBI:15378"/>
        <dbReference type="ChEBI" id="CHEBI:18036"/>
        <dbReference type="ChEBI" id="CHEBI:30616"/>
        <dbReference type="ChEBI" id="CHEBI:57692"/>
        <dbReference type="ChEBI" id="CHEBI:58307"/>
        <dbReference type="ChEBI" id="CHEBI:58503"/>
        <dbReference type="ChEBI" id="CHEBI:58537"/>
        <dbReference type="EC" id="2.5.1.17"/>
    </reaction>
</comment>
<comment type="similarity">
    <text evidence="2 14">Belongs to the Cob(I)alamin adenosyltransferase family.</text>
</comment>
<dbReference type="RefSeq" id="WP_249773767.1">
    <property type="nucleotide sequence ID" value="NZ_CP097332.1"/>
</dbReference>
<dbReference type="NCBIfam" id="TIGR00636">
    <property type="entry name" value="PduO_Nterm"/>
    <property type="match status" value="1"/>
</dbReference>
<dbReference type="InterPro" id="IPR036451">
    <property type="entry name" value="CblAdoTrfase-like_sf"/>
</dbReference>
<evidence type="ECO:0000256" key="11">
    <source>
        <dbReference type="ARBA" id="ARBA00033354"/>
    </source>
</evidence>
<evidence type="ECO:0000256" key="10">
    <source>
        <dbReference type="ARBA" id="ARBA00033334"/>
    </source>
</evidence>
<comment type="pathway">
    <text evidence="1 14">Cofactor biosynthesis; adenosylcobalamin biosynthesis; adenosylcobalamin from cob(II)yrinate a,c-diamide: step 2/7.</text>
</comment>
<reference evidence="16" key="2">
    <citation type="submission" date="2022-05" db="EMBL/GenBank/DDBJ databases">
        <authorList>
            <person name="Kim J.-S."/>
            <person name="Lee K."/>
            <person name="Suh M."/>
            <person name="Eom M."/>
            <person name="Kim J.-S."/>
            <person name="Kim D.-S."/>
            <person name="Ko S.-H."/>
            <person name="Shin Y."/>
            <person name="Lee J.-S."/>
        </authorList>
    </citation>
    <scope>NUCLEOTIDE SEQUENCE</scope>
    <source>
        <strain evidence="16">N237</strain>
    </source>
</reference>
<sequence>MAIHLTRIYTKTGDTGTTALGDMSRVAKTDIRVSAYADTDETNACLGVAAALGQLPPRIAAVIAQLQNDLFDVGADLCTPIVAEPKYPPLRVAQDYVDRLEAWCDEFNADLEPLSSFILPGGTAGAALLHAARTVARRAERSCWALIQKDEDRTNPLTATYLNRLSDLLFILARAANPGGDVLWQPGGGRSG</sequence>
<evidence type="ECO:0000256" key="6">
    <source>
        <dbReference type="ARBA" id="ARBA00022679"/>
    </source>
</evidence>
<evidence type="ECO:0000256" key="4">
    <source>
        <dbReference type="ARBA" id="ARBA00020963"/>
    </source>
</evidence>
<keyword evidence="17" id="KW-1185">Reference proteome</keyword>
<protein>
    <recommendedName>
        <fullName evidence="4 14">Corrinoid adenosyltransferase</fullName>
        <ecNumber evidence="3 14">2.5.1.17</ecNumber>
    </recommendedName>
    <alternativeName>
        <fullName evidence="9 14">Cob(II)alamin adenosyltransferase</fullName>
    </alternativeName>
    <alternativeName>
        <fullName evidence="11 14">Cob(II)yrinic acid a,c-diamide adenosyltransferase</fullName>
    </alternativeName>
    <alternativeName>
        <fullName evidence="10 14">Cobinamide/cobalamin adenosyltransferase</fullName>
    </alternativeName>
</protein>
<evidence type="ECO:0000256" key="5">
    <source>
        <dbReference type="ARBA" id="ARBA00022573"/>
    </source>
</evidence>
<keyword evidence="6 14" id="KW-0808">Transferase</keyword>
<dbReference type="Proteomes" id="UP001056336">
    <property type="component" value="Chromosome"/>
</dbReference>
<evidence type="ECO:0000256" key="2">
    <source>
        <dbReference type="ARBA" id="ARBA00007487"/>
    </source>
</evidence>
<dbReference type="Gene3D" id="1.20.1200.10">
    <property type="entry name" value="Cobalamin adenosyltransferase-like"/>
    <property type="match status" value="1"/>
</dbReference>
<evidence type="ECO:0000256" key="14">
    <source>
        <dbReference type="RuleBase" id="RU366026"/>
    </source>
</evidence>
<dbReference type="EMBL" id="CP097332">
    <property type="protein sequence ID" value="UQX89872.1"/>
    <property type="molecule type" value="Genomic_DNA"/>
</dbReference>
<dbReference type="PANTHER" id="PTHR12213">
    <property type="entry name" value="CORRINOID ADENOSYLTRANSFERASE"/>
    <property type="match status" value="1"/>
</dbReference>
<reference evidence="16" key="1">
    <citation type="journal article" date="2018" name="Int. J. Syst. Evol. Microbiol.">
        <title>Jatrophihabitans telluris sp. nov., isolated from sediment soil of lava forest wetlands and the emended description of the genus Jatrophihabitans.</title>
        <authorList>
            <person name="Lee K.C."/>
            <person name="Suh M.K."/>
            <person name="Eom M.K."/>
            <person name="Kim K.K."/>
            <person name="Kim J.S."/>
            <person name="Kim D.S."/>
            <person name="Ko S.H."/>
            <person name="Shin Y.K."/>
            <person name="Lee J.S."/>
        </authorList>
    </citation>
    <scope>NUCLEOTIDE SEQUENCE</scope>
    <source>
        <strain evidence="16">N237</strain>
    </source>
</reference>
<keyword evidence="8 14" id="KW-0067">ATP-binding</keyword>
<organism evidence="16 17">
    <name type="scientific">Jatrophihabitans telluris</name>
    <dbReference type="NCBI Taxonomy" id="2038343"/>
    <lineage>
        <taxon>Bacteria</taxon>
        <taxon>Bacillati</taxon>
        <taxon>Actinomycetota</taxon>
        <taxon>Actinomycetes</taxon>
        <taxon>Jatrophihabitantales</taxon>
        <taxon>Jatrophihabitantaceae</taxon>
        <taxon>Jatrophihabitans</taxon>
    </lineage>
</organism>
<evidence type="ECO:0000259" key="15">
    <source>
        <dbReference type="Pfam" id="PF01923"/>
    </source>
</evidence>
<evidence type="ECO:0000256" key="13">
    <source>
        <dbReference type="ARBA" id="ARBA00048692"/>
    </source>
</evidence>
<evidence type="ECO:0000256" key="12">
    <source>
        <dbReference type="ARBA" id="ARBA00048555"/>
    </source>
</evidence>
<comment type="catalytic activity">
    <reaction evidence="13 14">
        <text>2 cob(II)alamin + reduced [electron-transfer flavoprotein] + 2 ATP = 2 adenosylcob(III)alamin + 2 triphosphate + oxidized [electron-transfer flavoprotein] + 3 H(+)</text>
        <dbReference type="Rhea" id="RHEA:28671"/>
        <dbReference type="Rhea" id="RHEA-COMP:10685"/>
        <dbReference type="Rhea" id="RHEA-COMP:10686"/>
        <dbReference type="ChEBI" id="CHEBI:15378"/>
        <dbReference type="ChEBI" id="CHEBI:16304"/>
        <dbReference type="ChEBI" id="CHEBI:18036"/>
        <dbReference type="ChEBI" id="CHEBI:18408"/>
        <dbReference type="ChEBI" id="CHEBI:30616"/>
        <dbReference type="ChEBI" id="CHEBI:57692"/>
        <dbReference type="ChEBI" id="CHEBI:58307"/>
        <dbReference type="EC" id="2.5.1.17"/>
    </reaction>
</comment>
<dbReference type="InterPro" id="IPR029499">
    <property type="entry name" value="PduO-typ"/>
</dbReference>
<feature type="domain" description="Cobalamin adenosyltransferase-like" evidence="15">
    <location>
        <begin position="8"/>
        <end position="175"/>
    </location>
</feature>
<dbReference type="EC" id="2.5.1.17" evidence="3 14"/>
<name>A0ABY4R330_9ACTN</name>
<dbReference type="SUPFAM" id="SSF89028">
    <property type="entry name" value="Cobalamin adenosyltransferase-like"/>
    <property type="match status" value="1"/>
</dbReference>
<keyword evidence="7 14" id="KW-0547">Nucleotide-binding</keyword>
<evidence type="ECO:0000313" key="16">
    <source>
        <dbReference type="EMBL" id="UQX89872.1"/>
    </source>
</evidence>
<evidence type="ECO:0000256" key="8">
    <source>
        <dbReference type="ARBA" id="ARBA00022840"/>
    </source>
</evidence>
<evidence type="ECO:0000256" key="7">
    <source>
        <dbReference type="ARBA" id="ARBA00022741"/>
    </source>
</evidence>
<proteinExistence type="inferred from homology"/>